<dbReference type="RefSeq" id="WP_260901298.1">
    <property type="nucleotide sequence ID" value="NZ_JAOCZP010000002.1"/>
</dbReference>
<sequence>MAHVIKRESWADRPEGWHGEWEGGSFQAGISVIFFSSEEIGAGPRLHTHPYPETFIVRRGHARFTVEGKAIDAEAGQILVVPAGAPHKFENLGPGPLETTDIHASERFVTEWLE</sequence>
<dbReference type="InterPro" id="IPR011051">
    <property type="entry name" value="RmlC_Cupin_sf"/>
</dbReference>
<protein>
    <submittedName>
        <fullName evidence="2">Cupin domain-containing protein</fullName>
    </submittedName>
</protein>
<organism evidence="2 3">
    <name type="scientific">Chelativorans salis</name>
    <dbReference type="NCBI Taxonomy" id="2978478"/>
    <lineage>
        <taxon>Bacteria</taxon>
        <taxon>Pseudomonadati</taxon>
        <taxon>Pseudomonadota</taxon>
        <taxon>Alphaproteobacteria</taxon>
        <taxon>Hyphomicrobiales</taxon>
        <taxon>Phyllobacteriaceae</taxon>
        <taxon>Chelativorans</taxon>
    </lineage>
</organism>
<dbReference type="InterPro" id="IPR013096">
    <property type="entry name" value="Cupin_2"/>
</dbReference>
<comment type="caution">
    <text evidence="2">The sequence shown here is derived from an EMBL/GenBank/DDBJ whole genome shotgun (WGS) entry which is preliminary data.</text>
</comment>
<dbReference type="Proteomes" id="UP001320831">
    <property type="component" value="Unassembled WGS sequence"/>
</dbReference>
<keyword evidence="3" id="KW-1185">Reference proteome</keyword>
<dbReference type="Gene3D" id="2.60.120.10">
    <property type="entry name" value="Jelly Rolls"/>
    <property type="match status" value="1"/>
</dbReference>
<dbReference type="InterPro" id="IPR014710">
    <property type="entry name" value="RmlC-like_jellyroll"/>
</dbReference>
<dbReference type="EMBL" id="JAOCZP010000002">
    <property type="protein sequence ID" value="MCT7374792.1"/>
    <property type="molecule type" value="Genomic_DNA"/>
</dbReference>
<accession>A0ABT2LK38</accession>
<dbReference type="SUPFAM" id="SSF51182">
    <property type="entry name" value="RmlC-like cupins"/>
    <property type="match status" value="1"/>
</dbReference>
<gene>
    <name evidence="2" type="ORF">N5A92_07055</name>
</gene>
<evidence type="ECO:0000259" key="1">
    <source>
        <dbReference type="Pfam" id="PF07883"/>
    </source>
</evidence>
<evidence type="ECO:0000313" key="3">
    <source>
        <dbReference type="Proteomes" id="UP001320831"/>
    </source>
</evidence>
<name>A0ABT2LK38_9HYPH</name>
<reference evidence="2 3" key="1">
    <citation type="submission" date="2022-09" db="EMBL/GenBank/DDBJ databases">
        <title>Chelativorans salina sp. nov., a novel slightly halophilic bacterium isolated from a saline lake sediment enrichment.</title>
        <authorList>
            <person name="Gao L."/>
            <person name="Fang B.-Z."/>
            <person name="Li W.-J."/>
        </authorList>
    </citation>
    <scope>NUCLEOTIDE SEQUENCE [LARGE SCALE GENOMIC DNA]</scope>
    <source>
        <strain evidence="2 3">EGI FJ00035</strain>
    </source>
</reference>
<evidence type="ECO:0000313" key="2">
    <source>
        <dbReference type="EMBL" id="MCT7374792.1"/>
    </source>
</evidence>
<dbReference type="Pfam" id="PF07883">
    <property type="entry name" value="Cupin_2"/>
    <property type="match status" value="1"/>
</dbReference>
<proteinExistence type="predicted"/>
<feature type="domain" description="Cupin type-2" evidence="1">
    <location>
        <begin position="41"/>
        <end position="102"/>
    </location>
</feature>